<dbReference type="Gene3D" id="3.30.565.10">
    <property type="entry name" value="Histidine kinase-like ATPase, C-terminal domain"/>
    <property type="match status" value="1"/>
</dbReference>
<evidence type="ECO:0000259" key="2">
    <source>
        <dbReference type="Pfam" id="PF06580"/>
    </source>
</evidence>
<keyword evidence="1" id="KW-0472">Membrane</keyword>
<dbReference type="InterPro" id="IPR010559">
    <property type="entry name" value="Sig_transdc_His_kin_internal"/>
</dbReference>
<name>A0A538U3T6_UNCEI</name>
<evidence type="ECO:0000313" key="4">
    <source>
        <dbReference type="Proteomes" id="UP000319771"/>
    </source>
</evidence>
<evidence type="ECO:0000313" key="3">
    <source>
        <dbReference type="EMBL" id="TMQ70557.1"/>
    </source>
</evidence>
<sequence length="296" mass="31393">VCRANPLARGTPALMAQLGAALQASGLWTAVAAVLAVALARGAHLGPDRPGILRDLATLFVIGVPAYLMSAVVHYLLLAFEASHAAERRVLESQVSAREAELRALRAQLNPHFLFNSLNSINALVGTDPEGARRMCEGLGDFLRRTLALGSRTAVPLGEELALIDRYLDIEQVRFGARLKVERTIDPGVLGCRVPPLLLQPLVENAIKHGVQDAVEGGAVRLEARRDGARLIVNVENPVDSGAPSRRGEGVGLENVRRRLLAFGPSEARLAAAADGARFRVTLDLPAIDGEGDAGA</sequence>
<dbReference type="InterPro" id="IPR050640">
    <property type="entry name" value="Bact_2-comp_sensor_kinase"/>
</dbReference>
<feature type="non-terminal residue" evidence="3">
    <location>
        <position position="1"/>
    </location>
</feature>
<dbReference type="GO" id="GO:0016020">
    <property type="term" value="C:membrane"/>
    <property type="evidence" value="ECO:0007669"/>
    <property type="project" value="InterPro"/>
</dbReference>
<dbReference type="InterPro" id="IPR036890">
    <property type="entry name" value="HATPase_C_sf"/>
</dbReference>
<reference evidence="3 4" key="1">
    <citation type="journal article" date="2019" name="Nat. Microbiol.">
        <title>Mediterranean grassland soil C-N compound turnover is dependent on rainfall and depth, and is mediated by genomically divergent microorganisms.</title>
        <authorList>
            <person name="Diamond S."/>
            <person name="Andeer P.F."/>
            <person name="Li Z."/>
            <person name="Crits-Christoph A."/>
            <person name="Burstein D."/>
            <person name="Anantharaman K."/>
            <person name="Lane K.R."/>
            <person name="Thomas B.C."/>
            <person name="Pan C."/>
            <person name="Northen T.R."/>
            <person name="Banfield J.F."/>
        </authorList>
    </citation>
    <scope>NUCLEOTIDE SEQUENCE [LARGE SCALE GENOMIC DNA]</scope>
    <source>
        <strain evidence="3">WS_11</strain>
    </source>
</reference>
<organism evidence="3 4">
    <name type="scientific">Eiseniibacteriota bacterium</name>
    <dbReference type="NCBI Taxonomy" id="2212470"/>
    <lineage>
        <taxon>Bacteria</taxon>
        <taxon>Candidatus Eiseniibacteriota</taxon>
    </lineage>
</organism>
<dbReference type="SUPFAM" id="SSF55874">
    <property type="entry name" value="ATPase domain of HSP90 chaperone/DNA topoisomerase II/histidine kinase"/>
    <property type="match status" value="1"/>
</dbReference>
<keyword evidence="1" id="KW-1133">Transmembrane helix</keyword>
<feature type="domain" description="Signal transduction histidine kinase internal region" evidence="2">
    <location>
        <begin position="100"/>
        <end position="179"/>
    </location>
</feature>
<accession>A0A538U3T6</accession>
<keyword evidence="3" id="KW-0418">Kinase</keyword>
<dbReference type="GO" id="GO:0000155">
    <property type="term" value="F:phosphorelay sensor kinase activity"/>
    <property type="evidence" value="ECO:0007669"/>
    <property type="project" value="InterPro"/>
</dbReference>
<dbReference type="Pfam" id="PF06580">
    <property type="entry name" value="His_kinase"/>
    <property type="match status" value="1"/>
</dbReference>
<dbReference type="EMBL" id="VBPB01000218">
    <property type="protein sequence ID" value="TMQ70557.1"/>
    <property type="molecule type" value="Genomic_DNA"/>
</dbReference>
<comment type="caution">
    <text evidence="3">The sequence shown here is derived from an EMBL/GenBank/DDBJ whole genome shotgun (WGS) entry which is preliminary data.</text>
</comment>
<proteinExistence type="predicted"/>
<feature type="transmembrane region" description="Helical" evidence="1">
    <location>
        <begin position="52"/>
        <end position="77"/>
    </location>
</feature>
<protein>
    <submittedName>
        <fullName evidence="3">Sensor histidine kinase</fullName>
    </submittedName>
</protein>
<evidence type="ECO:0000256" key="1">
    <source>
        <dbReference type="SAM" id="Phobius"/>
    </source>
</evidence>
<gene>
    <name evidence="3" type="ORF">E6K81_12360</name>
</gene>
<dbReference type="Proteomes" id="UP000319771">
    <property type="component" value="Unassembled WGS sequence"/>
</dbReference>
<dbReference type="AlphaFoldDB" id="A0A538U3T6"/>
<feature type="transmembrane region" description="Helical" evidence="1">
    <location>
        <begin position="20"/>
        <end position="40"/>
    </location>
</feature>
<dbReference type="PANTHER" id="PTHR34220:SF7">
    <property type="entry name" value="SENSOR HISTIDINE KINASE YPDA"/>
    <property type="match status" value="1"/>
</dbReference>
<dbReference type="PANTHER" id="PTHR34220">
    <property type="entry name" value="SENSOR HISTIDINE KINASE YPDA"/>
    <property type="match status" value="1"/>
</dbReference>
<keyword evidence="3" id="KW-0808">Transferase</keyword>
<keyword evidence="1" id="KW-0812">Transmembrane</keyword>